<dbReference type="GO" id="GO:0005737">
    <property type="term" value="C:cytoplasm"/>
    <property type="evidence" value="ECO:0007669"/>
    <property type="project" value="TreeGrafter"/>
</dbReference>
<dbReference type="PANTHER" id="PTHR16487:SF0">
    <property type="entry name" value="PROTEIN PHOSPHATASE 4 REGULATORY SUBUNIT 2-RELATED"/>
    <property type="match status" value="1"/>
</dbReference>
<dbReference type="EMBL" id="CP086716">
    <property type="protein sequence ID" value="WOO81367.1"/>
    <property type="molecule type" value="Genomic_DNA"/>
</dbReference>
<protein>
    <submittedName>
        <fullName evidence="3">Serine/threonine-protein phosphatase 4 regulatory subunit 2</fullName>
    </submittedName>
</protein>
<proteinExistence type="inferred from homology"/>
<dbReference type="GO" id="GO:0005634">
    <property type="term" value="C:nucleus"/>
    <property type="evidence" value="ECO:0007669"/>
    <property type="project" value="TreeGrafter"/>
</dbReference>
<feature type="compositionally biased region" description="Gly residues" evidence="2">
    <location>
        <begin position="169"/>
        <end position="178"/>
    </location>
</feature>
<evidence type="ECO:0000256" key="1">
    <source>
        <dbReference type="ARBA" id="ARBA00009207"/>
    </source>
</evidence>
<organism evidence="3 4">
    <name type="scientific">Vanrija pseudolonga</name>
    <dbReference type="NCBI Taxonomy" id="143232"/>
    <lineage>
        <taxon>Eukaryota</taxon>
        <taxon>Fungi</taxon>
        <taxon>Dikarya</taxon>
        <taxon>Basidiomycota</taxon>
        <taxon>Agaricomycotina</taxon>
        <taxon>Tremellomycetes</taxon>
        <taxon>Trichosporonales</taxon>
        <taxon>Trichosporonaceae</taxon>
        <taxon>Vanrija</taxon>
    </lineage>
</organism>
<feature type="region of interest" description="Disordered" evidence="2">
    <location>
        <begin position="62"/>
        <end position="181"/>
    </location>
</feature>
<comment type="similarity">
    <text evidence="1">Belongs to the PPP4R2 family.</text>
</comment>
<dbReference type="AlphaFoldDB" id="A0AAF0Y7J8"/>
<evidence type="ECO:0000313" key="3">
    <source>
        <dbReference type="EMBL" id="WOO81367.1"/>
    </source>
</evidence>
<feature type="compositionally biased region" description="Basic and acidic residues" evidence="2">
    <location>
        <begin position="443"/>
        <end position="455"/>
    </location>
</feature>
<keyword evidence="4" id="KW-1185">Reference proteome</keyword>
<name>A0AAF0Y7J8_9TREE</name>
<gene>
    <name evidence="3" type="primary">PPP4R2r</name>
    <name evidence="3" type="ORF">LOC62_03G004896</name>
</gene>
<feature type="region of interest" description="Disordered" evidence="2">
    <location>
        <begin position="340"/>
        <end position="520"/>
    </location>
</feature>
<evidence type="ECO:0000256" key="2">
    <source>
        <dbReference type="SAM" id="MobiDB-lite"/>
    </source>
</evidence>
<feature type="compositionally biased region" description="Basic and acidic residues" evidence="2">
    <location>
        <begin position="511"/>
        <end position="520"/>
    </location>
</feature>
<dbReference type="RefSeq" id="XP_062627399.1">
    <property type="nucleotide sequence ID" value="XM_062771415.1"/>
</dbReference>
<accession>A0AAF0Y7J8</accession>
<reference evidence="3" key="1">
    <citation type="submission" date="2023-10" db="EMBL/GenBank/DDBJ databases">
        <authorList>
            <person name="Noh H."/>
        </authorList>
    </citation>
    <scope>NUCLEOTIDE SEQUENCE</scope>
    <source>
        <strain evidence="3">DUCC4014</strain>
    </source>
</reference>
<dbReference type="GeneID" id="87808128"/>
<feature type="compositionally biased region" description="Low complexity" evidence="2">
    <location>
        <begin position="351"/>
        <end position="371"/>
    </location>
</feature>
<dbReference type="GO" id="GO:0019888">
    <property type="term" value="F:protein phosphatase regulator activity"/>
    <property type="evidence" value="ECO:0007669"/>
    <property type="project" value="InterPro"/>
</dbReference>
<dbReference type="InterPro" id="IPR015267">
    <property type="entry name" value="PPP4R2"/>
</dbReference>
<dbReference type="Proteomes" id="UP000827549">
    <property type="component" value="Chromosome 3"/>
</dbReference>
<dbReference type="Pfam" id="PF09184">
    <property type="entry name" value="PPP4R2"/>
    <property type="match status" value="1"/>
</dbReference>
<sequence length="520" mass="54743">MPPPAAASLSPPEKVGHDPILERLAVTGTFDVDWPTLQKHLHTALVAALPLFLAKGQPQSQAGRISIQPARSPTITRQGGPGVGESLLLSPSARPVGEGWSHESAEGSGSRLSPGGLEGSASPESALRPSTPGGLVIAPFPPLDPNARRRSMSAPGGNMSAPGGSPKINGGGVGGRGGNPYDEEWDEEILIGGRKLPGWLDEEEGRRDVDKVATKLDELPFAPFTVQRLAELLIAPTAMHSTIGKFLRAVDKTLNVTTPYAPPSYTYVPPSALPITLSPGSPHSSMSAESDVDSTVPPGSMTPMFSPIPFLAIRPDMEMLGEGRTDEALMSPLLLGESSRMGGAGSVFASQQQQQPQQQQHQQQQQQQQQQRPEQAAGRRSPTPEPEDDAEPTATEATSNGASDPPAASSSEAEAEVTDPGHQPYLGRVDELDSGPITANGHSADKDKDEHDDGPRGVGEAGNMTPHGMSDRPVPLSSTTVITESEREIAPVPRTRSQSTSIATEEEEEAKEEKIEAETA</sequence>
<feature type="compositionally biased region" description="Polar residues" evidence="2">
    <location>
        <begin position="62"/>
        <end position="77"/>
    </location>
</feature>
<evidence type="ECO:0000313" key="4">
    <source>
        <dbReference type="Proteomes" id="UP000827549"/>
    </source>
</evidence>
<dbReference type="GO" id="GO:0030289">
    <property type="term" value="C:protein phosphatase 4 complex"/>
    <property type="evidence" value="ECO:0007669"/>
    <property type="project" value="InterPro"/>
</dbReference>
<dbReference type="PANTHER" id="PTHR16487">
    <property type="entry name" value="PPP4R2-RELATED PROTEIN"/>
    <property type="match status" value="1"/>
</dbReference>